<keyword evidence="15" id="KW-1185">Reference proteome</keyword>
<evidence type="ECO:0000256" key="2">
    <source>
        <dbReference type="ARBA" id="ARBA00011771"/>
    </source>
</evidence>
<evidence type="ECO:0000256" key="10">
    <source>
        <dbReference type="ARBA" id="ARBA00047754"/>
    </source>
</evidence>
<keyword evidence="7 12" id="KW-0560">Oxidoreductase</keyword>
<dbReference type="PRINTS" id="PR01183">
    <property type="entry name" value="RIBORDTASEM1"/>
</dbReference>
<dbReference type="AlphaFoldDB" id="A0A835YSZ4"/>
<evidence type="ECO:0000259" key="13">
    <source>
        <dbReference type="PROSITE" id="PS51161"/>
    </source>
</evidence>
<keyword evidence="6 11" id="KW-0067">ATP-binding</keyword>
<dbReference type="InterPro" id="IPR013509">
    <property type="entry name" value="RNR_lsu_N"/>
</dbReference>
<comment type="caution">
    <text evidence="14">The sequence shown here is derived from an EMBL/GenBank/DDBJ whole genome shotgun (WGS) entry which is preliminary data.</text>
</comment>
<name>A0A835YSZ4_9STRA</name>
<feature type="domain" description="ATP-cone" evidence="13">
    <location>
        <begin position="1"/>
        <end position="92"/>
    </location>
</feature>
<reference evidence="14" key="1">
    <citation type="submission" date="2021-02" db="EMBL/GenBank/DDBJ databases">
        <title>First Annotated Genome of the Yellow-green Alga Tribonema minus.</title>
        <authorList>
            <person name="Mahan K.M."/>
        </authorList>
    </citation>
    <scope>NUCLEOTIDE SEQUENCE</scope>
    <source>
        <strain evidence="14">UTEX B ZZ1240</strain>
    </source>
</reference>
<evidence type="ECO:0000256" key="7">
    <source>
        <dbReference type="ARBA" id="ARBA00023002"/>
    </source>
</evidence>
<dbReference type="PANTHER" id="PTHR11573">
    <property type="entry name" value="RIBONUCLEOSIDE-DIPHOSPHATE REDUCTASE LARGE CHAIN"/>
    <property type="match status" value="1"/>
</dbReference>
<comment type="subunit">
    <text evidence="2">Heterodimer of a large and a small subunit.</text>
</comment>
<gene>
    <name evidence="14" type="ORF">JKP88DRAFT_188101</name>
</gene>
<dbReference type="Gene3D" id="3.20.70.20">
    <property type="match status" value="1"/>
</dbReference>
<evidence type="ECO:0000256" key="1">
    <source>
        <dbReference type="ARBA" id="ARBA00010406"/>
    </source>
</evidence>
<evidence type="ECO:0000256" key="4">
    <source>
        <dbReference type="ARBA" id="ARBA00022533"/>
    </source>
</evidence>
<dbReference type="PROSITE" id="PS00089">
    <property type="entry name" value="RIBORED_LARGE"/>
    <property type="match status" value="1"/>
</dbReference>
<keyword evidence="8 12" id="KW-0215">Deoxyribonucleotide synthesis</keyword>
<dbReference type="SUPFAM" id="SSF48168">
    <property type="entry name" value="R1 subunit of ribonucleotide reductase, N-terminal domain"/>
    <property type="match status" value="1"/>
</dbReference>
<dbReference type="EMBL" id="JAFCMP010000501">
    <property type="protein sequence ID" value="KAG5179030.1"/>
    <property type="molecule type" value="Genomic_DNA"/>
</dbReference>
<dbReference type="InterPro" id="IPR008926">
    <property type="entry name" value="RNR_R1-su_N"/>
</dbReference>
<keyword evidence="5 11" id="KW-0547">Nucleotide-binding</keyword>
<dbReference type="Pfam" id="PF00317">
    <property type="entry name" value="Ribonuc_red_lgN"/>
    <property type="match status" value="1"/>
</dbReference>
<evidence type="ECO:0000256" key="12">
    <source>
        <dbReference type="RuleBase" id="RU003410"/>
    </source>
</evidence>
<dbReference type="InterPro" id="IPR013346">
    <property type="entry name" value="NrdE_NrdA_C"/>
</dbReference>
<protein>
    <recommendedName>
        <fullName evidence="3 12">Ribonucleoside-diphosphate reductase</fullName>
        <ecNumber evidence="3 12">1.17.4.1</ecNumber>
    </recommendedName>
</protein>
<dbReference type="Proteomes" id="UP000664859">
    <property type="component" value="Unassembled WGS sequence"/>
</dbReference>
<comment type="function">
    <text evidence="9 12">Provides the precursors necessary for DNA synthesis. Catalyzes the biosynthesis of deoxyribonucleotides from the corresponding ribonucleotides.</text>
</comment>
<dbReference type="PROSITE" id="PS51161">
    <property type="entry name" value="ATP_CONE"/>
    <property type="match status" value="1"/>
</dbReference>
<organism evidence="14 15">
    <name type="scientific">Tribonema minus</name>
    <dbReference type="NCBI Taxonomy" id="303371"/>
    <lineage>
        <taxon>Eukaryota</taxon>
        <taxon>Sar</taxon>
        <taxon>Stramenopiles</taxon>
        <taxon>Ochrophyta</taxon>
        <taxon>PX clade</taxon>
        <taxon>Xanthophyceae</taxon>
        <taxon>Tribonematales</taxon>
        <taxon>Tribonemataceae</taxon>
        <taxon>Tribonema</taxon>
    </lineage>
</organism>
<dbReference type="GO" id="GO:0009263">
    <property type="term" value="P:deoxyribonucleotide biosynthetic process"/>
    <property type="evidence" value="ECO:0007669"/>
    <property type="project" value="UniProtKB-KW"/>
</dbReference>
<evidence type="ECO:0000256" key="3">
    <source>
        <dbReference type="ARBA" id="ARBA00012274"/>
    </source>
</evidence>
<dbReference type="GO" id="GO:0005524">
    <property type="term" value="F:ATP binding"/>
    <property type="evidence" value="ECO:0007669"/>
    <property type="project" value="UniProtKB-UniRule"/>
</dbReference>
<dbReference type="PANTHER" id="PTHR11573:SF6">
    <property type="entry name" value="RIBONUCLEOSIDE-DIPHOSPHATE REDUCTASE LARGE SUBUNIT"/>
    <property type="match status" value="1"/>
</dbReference>
<accession>A0A835YSZ4</accession>
<comment type="similarity">
    <text evidence="1 12">Belongs to the ribonucleoside diphosphate reductase large chain family.</text>
</comment>
<dbReference type="EC" id="1.17.4.1" evidence="3 12"/>
<dbReference type="GO" id="GO:0005971">
    <property type="term" value="C:ribonucleoside-diphosphate reductase complex"/>
    <property type="evidence" value="ECO:0007669"/>
    <property type="project" value="TreeGrafter"/>
</dbReference>
<evidence type="ECO:0000256" key="11">
    <source>
        <dbReference type="PROSITE-ProRule" id="PRU00492"/>
    </source>
</evidence>
<evidence type="ECO:0000313" key="15">
    <source>
        <dbReference type="Proteomes" id="UP000664859"/>
    </source>
</evidence>
<dbReference type="CDD" id="cd01679">
    <property type="entry name" value="RNR_I"/>
    <property type="match status" value="1"/>
</dbReference>
<dbReference type="UniPathway" id="UPA00326"/>
<evidence type="ECO:0000256" key="8">
    <source>
        <dbReference type="ARBA" id="ARBA00023116"/>
    </source>
</evidence>
<dbReference type="InterPro" id="IPR000788">
    <property type="entry name" value="RNR_lg_C"/>
</dbReference>
<dbReference type="OrthoDB" id="3000483at2759"/>
<evidence type="ECO:0000313" key="14">
    <source>
        <dbReference type="EMBL" id="KAG5179030.1"/>
    </source>
</evidence>
<dbReference type="FunFam" id="3.20.70.20:FF:000010">
    <property type="entry name" value="Ribonucleoside-diphosphate reductase"/>
    <property type="match status" value="1"/>
</dbReference>
<proteinExistence type="inferred from homology"/>
<dbReference type="Pfam" id="PF02867">
    <property type="entry name" value="Ribonuc_red_lgC"/>
    <property type="match status" value="1"/>
</dbReference>
<dbReference type="InterPro" id="IPR005144">
    <property type="entry name" value="ATP-cone_dom"/>
</dbReference>
<dbReference type="NCBIfam" id="TIGR02506">
    <property type="entry name" value="NrdE_NrdA"/>
    <property type="match status" value="1"/>
</dbReference>
<dbReference type="InterPro" id="IPR039718">
    <property type="entry name" value="Rrm1"/>
</dbReference>
<dbReference type="SUPFAM" id="SSF51998">
    <property type="entry name" value="PFL-like glycyl radical enzymes"/>
    <property type="match status" value="1"/>
</dbReference>
<sequence length="821" mass="90720">MHVVKRDGRTEPASFDKIVTRVRRLCNGLDERHIDPVLVAQKVAQGIYSGVGAAEIDTLAAETCAYMCADHPDYSRLAARISVSALHRDTHASFGAAAAQLHAYRDPKTGMAAGLLSDEVYRIVVEHREEIEAQIDYSRDFDFDYFGFKTLERSYLLRAGGKVVERPQHMFMRVALGIHKADLAAAFETYDLMSRKFFIHASPTLFHAGTAHPQLSSCFLLTMTEDSIVGIYDTLKRCAQISKGAGGIGLSVHDIRAKGTYIKGTKGTSNGLVPMLRVFDATARYVDQGGGKRPGAFAIYLEPWHADVEEVLELRKNHGKDELRARDLFYGLWVPDLFMRRVEEDAEWSLMCPHQCPGLADAWGPEFDALYERYEKEGRYVRRVRARDLWYRVLDAQIETGTPYIMYKDACNAKSNQQNLGTIRSSNLCCEVVEYTSPDEVAVCNLASLVLPRFVIKPPGADDGGGGSGGSAEPAQPYFDHAALHAAVQVVTRNLNRIIDANKYPLKEARRSNLRHRPIGIGVQGLADAFILMRLPFESDGARALNKEIFETMYHAALTASSDLAAFEGPYDSYEGSPMSQGRFQFDLWGQEGGTPGGRWDWGALKERVARTGLRNSLLLAPMPTASTAQILGYNECIEPYTSNMYVRRVKAGEFIVVNPHLFRDLVNRGLWTADARAQLIADGGSVMRLPGLPAELRELYKTVWEIKQKTIIDLAADRGAYIDQSQSMNLFVEEPNYSRLTSMHFYAWRRGLKTGMYYLRTRPAASAIQFTLDPRASGGGGAAGWRSRAGAAAADAGGGGDDDGAADSYCDGDVCLSCQG</sequence>
<evidence type="ECO:0000256" key="5">
    <source>
        <dbReference type="ARBA" id="ARBA00022741"/>
    </source>
</evidence>
<evidence type="ECO:0000256" key="6">
    <source>
        <dbReference type="ARBA" id="ARBA00022840"/>
    </source>
</evidence>
<dbReference type="Pfam" id="PF03477">
    <property type="entry name" value="ATP-cone"/>
    <property type="match status" value="1"/>
</dbReference>
<evidence type="ECO:0000256" key="9">
    <source>
        <dbReference type="ARBA" id="ARBA00024942"/>
    </source>
</evidence>
<dbReference type="GO" id="GO:0004748">
    <property type="term" value="F:ribonucleoside-diphosphate reductase activity, thioredoxin disulfide as acceptor"/>
    <property type="evidence" value="ECO:0007669"/>
    <property type="project" value="UniProtKB-EC"/>
</dbReference>
<comment type="catalytic activity">
    <reaction evidence="10 12">
        <text>a 2'-deoxyribonucleoside 5'-diphosphate + [thioredoxin]-disulfide + H2O = a ribonucleoside 5'-diphosphate + [thioredoxin]-dithiol</text>
        <dbReference type="Rhea" id="RHEA:23252"/>
        <dbReference type="Rhea" id="RHEA-COMP:10698"/>
        <dbReference type="Rhea" id="RHEA-COMP:10700"/>
        <dbReference type="ChEBI" id="CHEBI:15377"/>
        <dbReference type="ChEBI" id="CHEBI:29950"/>
        <dbReference type="ChEBI" id="CHEBI:50058"/>
        <dbReference type="ChEBI" id="CHEBI:57930"/>
        <dbReference type="ChEBI" id="CHEBI:73316"/>
        <dbReference type="EC" id="1.17.4.1"/>
    </reaction>
</comment>
<keyword evidence="4" id="KW-0021">Allosteric enzyme</keyword>